<dbReference type="AlphaFoldDB" id="A0ABD2NY24"/>
<evidence type="ECO:0000256" key="1">
    <source>
        <dbReference type="SAM" id="MobiDB-lite"/>
    </source>
</evidence>
<name>A0ABD2NY24_9CUCU</name>
<evidence type="ECO:0000313" key="3">
    <source>
        <dbReference type="Proteomes" id="UP001516400"/>
    </source>
</evidence>
<comment type="caution">
    <text evidence="2">The sequence shown here is derived from an EMBL/GenBank/DDBJ whole genome shotgun (WGS) entry which is preliminary data.</text>
</comment>
<feature type="compositionally biased region" description="Basic residues" evidence="1">
    <location>
        <begin position="121"/>
        <end position="130"/>
    </location>
</feature>
<organism evidence="2 3">
    <name type="scientific">Cryptolaemus montrouzieri</name>
    <dbReference type="NCBI Taxonomy" id="559131"/>
    <lineage>
        <taxon>Eukaryota</taxon>
        <taxon>Metazoa</taxon>
        <taxon>Ecdysozoa</taxon>
        <taxon>Arthropoda</taxon>
        <taxon>Hexapoda</taxon>
        <taxon>Insecta</taxon>
        <taxon>Pterygota</taxon>
        <taxon>Neoptera</taxon>
        <taxon>Endopterygota</taxon>
        <taxon>Coleoptera</taxon>
        <taxon>Polyphaga</taxon>
        <taxon>Cucujiformia</taxon>
        <taxon>Coccinelloidea</taxon>
        <taxon>Coccinellidae</taxon>
        <taxon>Scymninae</taxon>
        <taxon>Scymnini</taxon>
        <taxon>Cryptolaemus</taxon>
    </lineage>
</organism>
<feature type="region of interest" description="Disordered" evidence="1">
    <location>
        <begin position="113"/>
        <end position="134"/>
    </location>
</feature>
<feature type="compositionally biased region" description="Basic and acidic residues" evidence="1">
    <location>
        <begin position="10"/>
        <end position="25"/>
    </location>
</feature>
<keyword evidence="3" id="KW-1185">Reference proteome</keyword>
<evidence type="ECO:0000313" key="2">
    <source>
        <dbReference type="EMBL" id="KAL3283329.1"/>
    </source>
</evidence>
<accession>A0ABD2NY24</accession>
<dbReference type="Proteomes" id="UP001516400">
    <property type="component" value="Unassembled WGS sequence"/>
</dbReference>
<feature type="non-terminal residue" evidence="2">
    <location>
        <position position="270"/>
    </location>
</feature>
<reference evidence="2 3" key="1">
    <citation type="journal article" date="2021" name="BMC Biol.">
        <title>Horizontally acquired antibacterial genes associated with adaptive radiation of ladybird beetles.</title>
        <authorList>
            <person name="Li H.S."/>
            <person name="Tang X.F."/>
            <person name="Huang Y.H."/>
            <person name="Xu Z.Y."/>
            <person name="Chen M.L."/>
            <person name="Du X.Y."/>
            <person name="Qiu B.Y."/>
            <person name="Chen P.T."/>
            <person name="Zhang W."/>
            <person name="Slipinski A."/>
            <person name="Escalona H.E."/>
            <person name="Waterhouse R.M."/>
            <person name="Zwick A."/>
            <person name="Pang H."/>
        </authorList>
    </citation>
    <scope>NUCLEOTIDE SEQUENCE [LARGE SCALE GENOMIC DNA]</scope>
    <source>
        <strain evidence="2">SYSU2018</strain>
    </source>
</reference>
<dbReference type="EMBL" id="JABFTP020000144">
    <property type="protein sequence ID" value="KAL3283329.1"/>
    <property type="molecule type" value="Genomic_DNA"/>
</dbReference>
<sequence>MNRGANGATSREERSEPDSRTRDSRNSLGEADACPALNLRRPDGHMRWSNDDNIALMRMHYIAMDPVNRSDKIYQELLTEYWNGAHPDRELYIAKRTTRPLVEISREERRSLGRRSTVGNVRRRRMKSRHQNREKSIEDALTRISLAICLTETGPEISCTKTKIFAKSTEMDAVLAKKLEHTTSLAVAADLVYAGAVAVCAVSGVQIKTQKSPTGLKNEPVWSTRLKGKIVNIWKKVGVLHTYFNTAEPSQRLLKSVREIASQFSLRPKD</sequence>
<proteinExistence type="predicted"/>
<feature type="region of interest" description="Disordered" evidence="1">
    <location>
        <begin position="1"/>
        <end position="45"/>
    </location>
</feature>
<gene>
    <name evidence="2" type="ORF">HHI36_006477</name>
</gene>
<protein>
    <submittedName>
        <fullName evidence="2">Uncharacterized protein</fullName>
    </submittedName>
</protein>